<dbReference type="AlphaFoldDB" id="A0AB39QFM3"/>
<sequence>MGQSDELGKQATGADQVLVLAVLDDSTFVHDEDAVGEAGVL</sequence>
<organism evidence="1">
    <name type="scientific">Streptomyces sp. R28</name>
    <dbReference type="NCBI Taxonomy" id="3238628"/>
    <lineage>
        <taxon>Bacteria</taxon>
        <taxon>Bacillati</taxon>
        <taxon>Actinomycetota</taxon>
        <taxon>Actinomycetes</taxon>
        <taxon>Kitasatosporales</taxon>
        <taxon>Streptomycetaceae</taxon>
        <taxon>Streptomyces</taxon>
    </lineage>
</organism>
<dbReference type="RefSeq" id="WP_369174540.1">
    <property type="nucleotide sequence ID" value="NZ_CP163439.1"/>
</dbReference>
<dbReference type="EMBL" id="CP163439">
    <property type="protein sequence ID" value="XDQ39829.1"/>
    <property type="molecule type" value="Genomic_DNA"/>
</dbReference>
<protein>
    <submittedName>
        <fullName evidence="1">Uncharacterized protein</fullName>
    </submittedName>
</protein>
<evidence type="ECO:0000313" key="1">
    <source>
        <dbReference type="EMBL" id="XDQ39829.1"/>
    </source>
</evidence>
<proteinExistence type="predicted"/>
<gene>
    <name evidence="1" type="ORF">AB5J49_44400</name>
</gene>
<accession>A0AB39QFM3</accession>
<reference evidence="1" key="1">
    <citation type="submission" date="2024-07" db="EMBL/GenBank/DDBJ databases">
        <authorList>
            <person name="Yu S.T."/>
        </authorList>
    </citation>
    <scope>NUCLEOTIDE SEQUENCE</scope>
    <source>
        <strain evidence="1">R28</strain>
    </source>
</reference>
<name>A0AB39QFM3_9ACTN</name>